<evidence type="ECO:0000256" key="3">
    <source>
        <dbReference type="ARBA" id="ARBA00022801"/>
    </source>
</evidence>
<keyword evidence="6" id="KW-0413">Isomerase</keyword>
<dbReference type="Pfam" id="PF00580">
    <property type="entry name" value="UvrD-helicase"/>
    <property type="match status" value="1"/>
</dbReference>
<dbReference type="InterPro" id="IPR014016">
    <property type="entry name" value="UvrD-like_ATP-bd"/>
</dbReference>
<sequence>MKFIADLHIHSKFSMATASSLDLEHLYISAQEKGISVIATGDCTHPGWYEELSTKLVPAEYGLYALKNEIASDLDSLVPQGCRREVRFMLSSEISCIYKKNGKVRKNHNLVYFPDLASVKKFNTRLGRMGNIVSDGRPILGLDSRDLLEMVLETHTHAFLIPAHIWTPWFSLLGSKSGFNHITDCFGDLTRHIFAVETGLSSDPAMNWRVSFLDDFCLVSNSDAHSPGNLGREANILNTDFDYMGIYNALKYKDPEMFLGTYEFYPEEGKYHLDGHRKCGVRFSPEESMGLGGICPVCGKPLTLGVLYRVCELADRKNPDTSRKIPFHSIVPLKNILSEIHGVGPKTKKVQASYEQVLKKCGSELSVLWEKDKYELKSLGIPLLDEAIVRVRENRIFLEGGYDGDYGKVKIFSSEEKNDLLPQKKFFPLQEEAKGEQKKTEKYTNQKIKGLIKDCSRTRKEEKAVLQLNDEQEAAVHYTHGPSLIIAGPGTGKTRTLTCKIARMAKKADVSKGVVLAITFTRKAAEEMKERLDNLGVDEGNVLVQTFHGLGYEILEESGEQIQLADRNVYEFLIRQTIRKSGLNINVHSAKQRISDVKKMMFTGAVPDNESFFLLTSYEKEMNAAGMMDFDDLVIKSIECLEKKKSFYEKFIKRFTAVCIDEYQDLDAAQYRLVKLMTKDISKITAIGDPNQSIYGFRGGDSFYFDQFRKDWPGTKLFRLTRNYRSSENILSTAWKLMESSSEDSSLKVISGIPGRPVVLKVCSDEKKEAEWIADCIQKGIGGTGHHAIYAGMDDHEGDRFGFSDIAVLVRTRKQMDIIGDVFLKKGIPFQTGSEKSLQENAVVKEIIAAFRILSGQAMVWDLFSFSFGIPCKESWIQKLWEENPLLSFHMEKKEMGSLNKKISALTKMYHSSRDSIQLMEAVLDEVDPEKKKRDDLFVAALLKKAEKKDPAAFLKEIFLEKEIDTVSEKAEKVSMITLHASKGLEFPMVFMPGCEEGFLPHRKGGKSLDEDEERRLFYVGITRAASSLWLSWAKRRRIFGKSEERMISPFVRDILFLLAEEKERKAVKEKKDGQMRLF</sequence>
<dbReference type="CDD" id="cd19067">
    <property type="entry name" value="PfuEndoQ-like"/>
    <property type="match status" value="1"/>
</dbReference>
<evidence type="ECO:0000259" key="11">
    <source>
        <dbReference type="PROSITE" id="PS51198"/>
    </source>
</evidence>
<keyword evidence="3 10" id="KW-0378">Hydrolase</keyword>
<dbReference type="InterPro" id="IPR014017">
    <property type="entry name" value="DNA_helicase_UvrD-like_C"/>
</dbReference>
<dbReference type="InterPro" id="IPR027417">
    <property type="entry name" value="P-loop_NTPase"/>
</dbReference>
<name>A0ABT3NBY1_9BACT</name>
<comment type="similarity">
    <text evidence="1">Belongs to the helicase family. UvrD subfamily.</text>
</comment>
<evidence type="ECO:0000313" key="13">
    <source>
        <dbReference type="EMBL" id="MCW7754971.1"/>
    </source>
</evidence>
<proteinExistence type="inferred from homology"/>
<feature type="domain" description="UvrD-like helicase C-terminal" evidence="12">
    <location>
        <begin position="728"/>
        <end position="984"/>
    </location>
</feature>
<dbReference type="Gene3D" id="3.20.20.140">
    <property type="entry name" value="Metal-dependent hydrolases"/>
    <property type="match status" value="1"/>
</dbReference>
<dbReference type="SUPFAM" id="SSF89550">
    <property type="entry name" value="PHP domain-like"/>
    <property type="match status" value="1"/>
</dbReference>
<evidence type="ECO:0000256" key="7">
    <source>
        <dbReference type="ARBA" id="ARBA00034617"/>
    </source>
</evidence>
<evidence type="ECO:0000256" key="10">
    <source>
        <dbReference type="PROSITE-ProRule" id="PRU00560"/>
    </source>
</evidence>
<evidence type="ECO:0000313" key="14">
    <source>
        <dbReference type="Proteomes" id="UP001209681"/>
    </source>
</evidence>
<evidence type="ECO:0000256" key="9">
    <source>
        <dbReference type="ARBA" id="ARBA00048988"/>
    </source>
</evidence>
<feature type="binding site" evidence="10">
    <location>
        <begin position="487"/>
        <end position="494"/>
    </location>
    <ligand>
        <name>ATP</name>
        <dbReference type="ChEBI" id="CHEBI:30616"/>
    </ligand>
</feature>
<evidence type="ECO:0000256" key="1">
    <source>
        <dbReference type="ARBA" id="ARBA00009922"/>
    </source>
</evidence>
<dbReference type="Gene3D" id="1.10.486.10">
    <property type="entry name" value="PCRA, domain 4"/>
    <property type="match status" value="1"/>
</dbReference>
<dbReference type="Pfam" id="PF13361">
    <property type="entry name" value="UvrD_C"/>
    <property type="match status" value="2"/>
</dbReference>
<evidence type="ECO:0000256" key="2">
    <source>
        <dbReference type="ARBA" id="ARBA00022741"/>
    </source>
</evidence>
<keyword evidence="4 10" id="KW-0347">Helicase</keyword>
<dbReference type="InterPro" id="IPR000212">
    <property type="entry name" value="DNA_helicase_UvrD/REP"/>
</dbReference>
<dbReference type="PROSITE" id="PS51198">
    <property type="entry name" value="UVRD_HELICASE_ATP_BIND"/>
    <property type="match status" value="1"/>
</dbReference>
<evidence type="ECO:0000256" key="4">
    <source>
        <dbReference type="ARBA" id="ARBA00022806"/>
    </source>
</evidence>
<dbReference type="EMBL" id="JAPFPW010000019">
    <property type="protein sequence ID" value="MCW7754971.1"/>
    <property type="molecule type" value="Genomic_DNA"/>
</dbReference>
<dbReference type="Gene3D" id="3.40.50.300">
    <property type="entry name" value="P-loop containing nucleotide triphosphate hydrolases"/>
    <property type="match status" value="2"/>
</dbReference>
<dbReference type="EC" id="5.6.2.4" evidence="8"/>
<gene>
    <name evidence="13" type="ORF">OOT00_13345</name>
</gene>
<feature type="domain" description="UvrD-like helicase ATP-binding" evidence="11">
    <location>
        <begin position="466"/>
        <end position="727"/>
    </location>
</feature>
<keyword evidence="5 10" id="KW-0067">ATP-binding</keyword>
<keyword evidence="2 10" id="KW-0547">Nucleotide-binding</keyword>
<comment type="catalytic activity">
    <reaction evidence="9">
        <text>ATP + H2O = ADP + phosphate + H(+)</text>
        <dbReference type="Rhea" id="RHEA:13065"/>
        <dbReference type="ChEBI" id="CHEBI:15377"/>
        <dbReference type="ChEBI" id="CHEBI:15378"/>
        <dbReference type="ChEBI" id="CHEBI:30616"/>
        <dbReference type="ChEBI" id="CHEBI:43474"/>
        <dbReference type="ChEBI" id="CHEBI:456216"/>
        <dbReference type="EC" id="5.6.2.4"/>
    </reaction>
</comment>
<dbReference type="RefSeq" id="WP_265425883.1">
    <property type="nucleotide sequence ID" value="NZ_JAPFPW010000019.1"/>
</dbReference>
<reference evidence="13 14" key="1">
    <citation type="submission" date="2022-11" db="EMBL/GenBank/DDBJ databases">
        <title>Desulfobotulus tamanensis H1 sp. nov. - anaerobic, alkaliphilic, sulphate reducing bacterium isolated from terrestrial mud volcano.</title>
        <authorList>
            <person name="Frolova A."/>
            <person name="Merkel A.Y."/>
            <person name="Slobodkin A.I."/>
        </authorList>
    </citation>
    <scope>NUCLEOTIDE SEQUENCE [LARGE SCALE GENOMIC DNA]</scope>
    <source>
        <strain evidence="13 14">H1</strain>
    </source>
</reference>
<protein>
    <recommendedName>
        <fullName evidence="8">DNA 3'-5' helicase</fullName>
        <ecNumber evidence="8">5.6.2.4</ecNumber>
    </recommendedName>
</protein>
<dbReference type="InterPro" id="IPR013986">
    <property type="entry name" value="DExx_box_DNA_helicase_dom_sf"/>
</dbReference>
<accession>A0ABT3NBY1</accession>
<evidence type="ECO:0000256" key="6">
    <source>
        <dbReference type="ARBA" id="ARBA00023235"/>
    </source>
</evidence>
<comment type="catalytic activity">
    <reaction evidence="7">
        <text>Couples ATP hydrolysis with the unwinding of duplex DNA by translocating in the 3'-5' direction.</text>
        <dbReference type="EC" id="5.6.2.4"/>
    </reaction>
</comment>
<dbReference type="PANTHER" id="PTHR11070">
    <property type="entry name" value="UVRD / RECB / PCRA DNA HELICASE FAMILY MEMBER"/>
    <property type="match status" value="1"/>
</dbReference>
<dbReference type="PANTHER" id="PTHR11070:SF30">
    <property type="entry name" value="F-BOX DNA HELICASE 1"/>
    <property type="match status" value="1"/>
</dbReference>
<organism evidence="13 14">
    <name type="scientific">Desulfobotulus pelophilus</name>
    <dbReference type="NCBI Taxonomy" id="2823377"/>
    <lineage>
        <taxon>Bacteria</taxon>
        <taxon>Pseudomonadati</taxon>
        <taxon>Thermodesulfobacteriota</taxon>
        <taxon>Desulfobacteria</taxon>
        <taxon>Desulfobacterales</taxon>
        <taxon>Desulfobacteraceae</taxon>
        <taxon>Desulfobotulus</taxon>
    </lineage>
</organism>
<dbReference type="InterPro" id="IPR016195">
    <property type="entry name" value="Pol/histidinol_Pase-like"/>
</dbReference>
<dbReference type="PROSITE" id="PS51217">
    <property type="entry name" value="UVRD_HELICASE_CTER"/>
    <property type="match status" value="1"/>
</dbReference>
<dbReference type="CDD" id="cd18807">
    <property type="entry name" value="SF1_C_UvrD"/>
    <property type="match status" value="1"/>
</dbReference>
<evidence type="ECO:0000256" key="8">
    <source>
        <dbReference type="ARBA" id="ARBA00034808"/>
    </source>
</evidence>
<keyword evidence="14" id="KW-1185">Reference proteome</keyword>
<dbReference type="SUPFAM" id="SSF52540">
    <property type="entry name" value="P-loop containing nucleoside triphosphate hydrolases"/>
    <property type="match status" value="1"/>
</dbReference>
<dbReference type="Gene3D" id="1.10.10.160">
    <property type="match status" value="1"/>
</dbReference>
<comment type="caution">
    <text evidence="13">The sequence shown here is derived from an EMBL/GenBank/DDBJ whole genome shotgun (WGS) entry which is preliminary data.</text>
</comment>
<evidence type="ECO:0000256" key="5">
    <source>
        <dbReference type="ARBA" id="ARBA00022840"/>
    </source>
</evidence>
<evidence type="ECO:0000259" key="12">
    <source>
        <dbReference type="PROSITE" id="PS51217"/>
    </source>
</evidence>
<dbReference type="Proteomes" id="UP001209681">
    <property type="component" value="Unassembled WGS sequence"/>
</dbReference>
<dbReference type="CDD" id="cd17932">
    <property type="entry name" value="DEXQc_UvrD"/>
    <property type="match status" value="1"/>
</dbReference>